<keyword evidence="2 5" id="KW-0812">Transmembrane</keyword>
<accession>A0A975P035</accession>
<dbReference type="EMBL" id="CP076136">
    <property type="protein sequence ID" value="QWG24145.1"/>
    <property type="molecule type" value="Genomic_DNA"/>
</dbReference>
<feature type="transmembrane region" description="Helical" evidence="5">
    <location>
        <begin position="105"/>
        <end position="126"/>
    </location>
</feature>
<evidence type="ECO:0000313" key="7">
    <source>
        <dbReference type="Proteomes" id="UP000676951"/>
    </source>
</evidence>
<comment type="subunit">
    <text evidence="5">The Tat system comprises two distinct complexes: a TatABC complex, containing multiple copies of TatA, TatB and TatC subunits, and a separate TatA complex, containing only TatA subunits. Substrates initially bind to the TatABC complex, which probably triggers association of the separate TatA complex to form the active translocon.</text>
</comment>
<dbReference type="HAMAP" id="MF_00902">
    <property type="entry name" value="TatC"/>
    <property type="match status" value="1"/>
</dbReference>
<keyword evidence="4 5" id="KW-0472">Membrane</keyword>
<evidence type="ECO:0000313" key="6">
    <source>
        <dbReference type="EMBL" id="QWG24145.1"/>
    </source>
</evidence>
<name>A0A975P035_9BRAD</name>
<feature type="transmembrane region" description="Helical" evidence="5">
    <location>
        <begin position="20"/>
        <end position="39"/>
    </location>
</feature>
<feature type="transmembrane region" description="Helical" evidence="5">
    <location>
        <begin position="192"/>
        <end position="208"/>
    </location>
</feature>
<dbReference type="PANTHER" id="PTHR30371">
    <property type="entry name" value="SEC-INDEPENDENT PROTEIN TRANSLOCASE PROTEIN TATC"/>
    <property type="match status" value="1"/>
</dbReference>
<keyword evidence="5" id="KW-1003">Cell membrane</keyword>
<keyword evidence="3 5" id="KW-1133">Transmembrane helix</keyword>
<dbReference type="Pfam" id="PF00902">
    <property type="entry name" value="TatC"/>
    <property type="match status" value="1"/>
</dbReference>
<evidence type="ECO:0000256" key="3">
    <source>
        <dbReference type="ARBA" id="ARBA00022989"/>
    </source>
</evidence>
<feature type="transmembrane region" description="Helical" evidence="5">
    <location>
        <begin position="214"/>
        <end position="234"/>
    </location>
</feature>
<keyword evidence="5" id="KW-0813">Transport</keyword>
<comment type="function">
    <text evidence="5">Part of the twin-arginine translocation (Tat) system that transports large folded proteins containing a characteristic twin-arginine motif in their signal peptide across membranes. Together with TatB, TatC is part of a receptor directly interacting with Tat signal peptides.</text>
</comment>
<sequence length="239" mass="26054">MSSEAVEQTFWEHIASLRNHVLFGLSFFVAAGCVAFALITDRLIHFLLLPLHGQELIFLTVLGPFLFKMKVSFLAASIVSTPLWIALLFHFAAPAMPKQSRIVTGAFVSAAALLAAFAVLLTYFYLVPTTLEFLLGLSVEGTSVLLTADSYLDFFFLEITVAFVVLQLPLFINALTYLGLLNPNAVRGKRSIIYIVLLIALAILTPTTDVASLVLAFVPAMVLTEGGLAIARVIHARRL</sequence>
<evidence type="ECO:0000256" key="4">
    <source>
        <dbReference type="ARBA" id="ARBA00023136"/>
    </source>
</evidence>
<dbReference type="Proteomes" id="UP000676951">
    <property type="component" value="Chromosome"/>
</dbReference>
<organism evidence="6 7">
    <name type="scientific">Bradyrhizobium sediminis</name>
    <dbReference type="NCBI Taxonomy" id="2840469"/>
    <lineage>
        <taxon>Bacteria</taxon>
        <taxon>Pseudomonadati</taxon>
        <taxon>Pseudomonadota</taxon>
        <taxon>Alphaproteobacteria</taxon>
        <taxon>Hyphomicrobiales</taxon>
        <taxon>Nitrobacteraceae</taxon>
        <taxon>Bradyrhizobium</taxon>
    </lineage>
</organism>
<dbReference type="GO" id="GO:0033281">
    <property type="term" value="C:TAT protein transport complex"/>
    <property type="evidence" value="ECO:0007669"/>
    <property type="project" value="UniProtKB-UniRule"/>
</dbReference>
<dbReference type="AlphaFoldDB" id="A0A975P035"/>
<feature type="transmembrane region" description="Helical" evidence="5">
    <location>
        <begin position="154"/>
        <end position="180"/>
    </location>
</feature>
<reference evidence="6 7" key="1">
    <citation type="submission" date="2021-06" db="EMBL/GenBank/DDBJ databases">
        <title>Bradyrhizobium sp. S2-11-4 Genome sequencing.</title>
        <authorList>
            <person name="Jin L."/>
        </authorList>
    </citation>
    <scope>NUCLEOTIDE SEQUENCE [LARGE SCALE GENOMIC DNA]</scope>
    <source>
        <strain evidence="6 7">S2-11-4</strain>
    </source>
</reference>
<dbReference type="GO" id="GO:0065002">
    <property type="term" value="P:intracellular protein transmembrane transport"/>
    <property type="evidence" value="ECO:0007669"/>
    <property type="project" value="TreeGrafter"/>
</dbReference>
<proteinExistence type="inferred from homology"/>
<comment type="subcellular location">
    <subcellularLocation>
        <location evidence="5">Cell membrane</location>
        <topology evidence="5">Multi-pass membrane protein</topology>
    </subcellularLocation>
    <subcellularLocation>
        <location evidence="1">Membrane</location>
        <topology evidence="1">Multi-pass membrane protein</topology>
    </subcellularLocation>
</comment>
<keyword evidence="5" id="KW-0811">Translocation</keyword>
<keyword evidence="7" id="KW-1185">Reference proteome</keyword>
<comment type="similarity">
    <text evidence="5">Belongs to the TatC family.</text>
</comment>
<dbReference type="PANTHER" id="PTHR30371:SF0">
    <property type="entry name" value="SEC-INDEPENDENT PROTEIN TRANSLOCASE PROTEIN TATC, CHLOROPLASTIC-RELATED"/>
    <property type="match status" value="1"/>
</dbReference>
<protein>
    <recommendedName>
        <fullName evidence="5">Sec-independent protein translocase protein TatC</fullName>
    </recommendedName>
</protein>
<dbReference type="GO" id="GO:0043953">
    <property type="term" value="P:protein transport by the Tat complex"/>
    <property type="evidence" value="ECO:0007669"/>
    <property type="project" value="UniProtKB-UniRule"/>
</dbReference>
<evidence type="ECO:0000256" key="1">
    <source>
        <dbReference type="ARBA" id="ARBA00004141"/>
    </source>
</evidence>
<gene>
    <name evidence="5" type="primary">tatC</name>
    <name evidence="6" type="ORF">KMZ93_04240</name>
</gene>
<evidence type="ECO:0000256" key="2">
    <source>
        <dbReference type="ARBA" id="ARBA00022692"/>
    </source>
</evidence>
<dbReference type="GO" id="GO:0009977">
    <property type="term" value="F:proton motive force dependent protein transmembrane transporter activity"/>
    <property type="evidence" value="ECO:0007669"/>
    <property type="project" value="TreeGrafter"/>
</dbReference>
<dbReference type="PRINTS" id="PR01840">
    <property type="entry name" value="TATCFAMILY"/>
</dbReference>
<keyword evidence="5" id="KW-0653">Protein transport</keyword>
<dbReference type="InterPro" id="IPR002033">
    <property type="entry name" value="TatC"/>
</dbReference>
<evidence type="ECO:0000256" key="5">
    <source>
        <dbReference type="HAMAP-Rule" id="MF_00902"/>
    </source>
</evidence>
<feature type="transmembrane region" description="Helical" evidence="5">
    <location>
        <begin position="73"/>
        <end position="93"/>
    </location>
</feature>
<dbReference type="RefSeq" id="WP_215604892.1">
    <property type="nucleotide sequence ID" value="NZ_CP076136.1"/>
</dbReference>